<evidence type="ECO:0000256" key="4">
    <source>
        <dbReference type="ARBA" id="ARBA00023125"/>
    </source>
</evidence>
<keyword evidence="4" id="KW-0238">DNA-binding</keyword>
<accession>A0A1B8TXB3</accession>
<dbReference type="Proteomes" id="UP000092584">
    <property type="component" value="Unassembled WGS sequence"/>
</dbReference>
<dbReference type="NCBIfam" id="TIGR02937">
    <property type="entry name" value="sigma70-ECF"/>
    <property type="match status" value="1"/>
</dbReference>
<evidence type="ECO:0000256" key="1">
    <source>
        <dbReference type="ARBA" id="ARBA00010641"/>
    </source>
</evidence>
<keyword evidence="9" id="KW-1185">Reference proteome</keyword>
<name>A0A1B8TXB3_9FLAO</name>
<dbReference type="Pfam" id="PF04542">
    <property type="entry name" value="Sigma70_r2"/>
    <property type="match status" value="1"/>
</dbReference>
<dbReference type="EMBL" id="LSFM01000022">
    <property type="protein sequence ID" value="OBY64361.1"/>
    <property type="molecule type" value="Genomic_DNA"/>
</dbReference>
<dbReference type="Gene3D" id="1.10.1740.10">
    <property type="match status" value="1"/>
</dbReference>
<dbReference type="Gene3D" id="1.10.10.10">
    <property type="entry name" value="Winged helix-like DNA-binding domain superfamily/Winged helix DNA-binding domain"/>
    <property type="match status" value="1"/>
</dbReference>
<dbReference type="InterPro" id="IPR013325">
    <property type="entry name" value="RNA_pol_sigma_r2"/>
</dbReference>
<keyword evidence="3" id="KW-0731">Sigma factor</keyword>
<proteinExistence type="inferred from homology"/>
<dbReference type="STRING" id="1774273.LPB03_04290"/>
<dbReference type="GO" id="GO:0003677">
    <property type="term" value="F:DNA binding"/>
    <property type="evidence" value="ECO:0007669"/>
    <property type="project" value="UniProtKB-KW"/>
</dbReference>
<evidence type="ECO:0000256" key="2">
    <source>
        <dbReference type="ARBA" id="ARBA00023015"/>
    </source>
</evidence>
<dbReference type="RefSeq" id="WP_065319110.1">
    <property type="nucleotide sequence ID" value="NZ_CP017477.1"/>
</dbReference>
<keyword evidence="5" id="KW-0804">Transcription</keyword>
<evidence type="ECO:0000313" key="9">
    <source>
        <dbReference type="Proteomes" id="UP000092584"/>
    </source>
</evidence>
<dbReference type="InterPro" id="IPR014284">
    <property type="entry name" value="RNA_pol_sigma-70_dom"/>
</dbReference>
<dbReference type="Pfam" id="PF04545">
    <property type="entry name" value="Sigma70_r4"/>
    <property type="match status" value="1"/>
</dbReference>
<dbReference type="InterPro" id="IPR007627">
    <property type="entry name" value="RNA_pol_sigma70_r2"/>
</dbReference>
<dbReference type="SUPFAM" id="SSF88659">
    <property type="entry name" value="Sigma3 and sigma4 domains of RNA polymerase sigma factors"/>
    <property type="match status" value="1"/>
</dbReference>
<evidence type="ECO:0000259" key="6">
    <source>
        <dbReference type="Pfam" id="PF04542"/>
    </source>
</evidence>
<comment type="similarity">
    <text evidence="1">Belongs to the sigma-70 factor family. ECF subfamily.</text>
</comment>
<dbReference type="OrthoDB" id="9784272at2"/>
<dbReference type="PANTHER" id="PTHR43133">
    <property type="entry name" value="RNA POLYMERASE ECF-TYPE SIGMA FACTO"/>
    <property type="match status" value="1"/>
</dbReference>
<dbReference type="SUPFAM" id="SSF88946">
    <property type="entry name" value="Sigma2 domain of RNA polymerase sigma factors"/>
    <property type="match status" value="1"/>
</dbReference>
<evidence type="ECO:0000256" key="3">
    <source>
        <dbReference type="ARBA" id="ARBA00023082"/>
    </source>
</evidence>
<protein>
    <submittedName>
        <fullName evidence="8">RNA polymerase subunit sigma-70</fullName>
    </submittedName>
</protein>
<dbReference type="PANTHER" id="PTHR43133:SF62">
    <property type="entry name" value="RNA POLYMERASE SIGMA FACTOR SIGZ"/>
    <property type="match status" value="1"/>
</dbReference>
<evidence type="ECO:0000256" key="5">
    <source>
        <dbReference type="ARBA" id="ARBA00023163"/>
    </source>
</evidence>
<dbReference type="GO" id="GO:0006352">
    <property type="term" value="P:DNA-templated transcription initiation"/>
    <property type="evidence" value="ECO:0007669"/>
    <property type="project" value="InterPro"/>
</dbReference>
<dbReference type="InterPro" id="IPR013324">
    <property type="entry name" value="RNA_pol_sigma_r3/r4-like"/>
</dbReference>
<reference evidence="9" key="1">
    <citation type="submission" date="2016-02" db="EMBL/GenBank/DDBJ databases">
        <authorList>
            <person name="Shin S.-K."/>
            <person name="Yi H."/>
            <person name="Kim E."/>
        </authorList>
    </citation>
    <scope>NUCLEOTIDE SEQUENCE [LARGE SCALE GENOMIC DNA]</scope>
    <source>
        <strain evidence="9">LPB0003</strain>
    </source>
</reference>
<sequence>MTNLETLIEKFQNKEEKAFEELHNMYSDSVYGIILKIVKNKDVASELTQDVFLKVWNNATNYSSKKGRFFTWVLNIARNSAIDYTRSKFSKKSLKNISADKFANKFISYSDSEATTNTIGLDKIVDNLEPKVRNILNLLYFEGFTQKEISEEYNIPLGTIKSRKRNGLSQLKAIFI</sequence>
<organism evidence="8 9">
    <name type="scientific">Polaribacter vadi</name>
    <dbReference type="NCBI Taxonomy" id="1774273"/>
    <lineage>
        <taxon>Bacteria</taxon>
        <taxon>Pseudomonadati</taxon>
        <taxon>Bacteroidota</taxon>
        <taxon>Flavobacteriia</taxon>
        <taxon>Flavobacteriales</taxon>
        <taxon>Flavobacteriaceae</taxon>
    </lineage>
</organism>
<dbReference type="InterPro" id="IPR039425">
    <property type="entry name" value="RNA_pol_sigma-70-like"/>
</dbReference>
<evidence type="ECO:0000259" key="7">
    <source>
        <dbReference type="Pfam" id="PF04545"/>
    </source>
</evidence>
<gene>
    <name evidence="8" type="ORF">LPB3_08205</name>
</gene>
<dbReference type="AlphaFoldDB" id="A0A1B8TXB3"/>
<dbReference type="InterPro" id="IPR036388">
    <property type="entry name" value="WH-like_DNA-bd_sf"/>
</dbReference>
<evidence type="ECO:0000313" key="8">
    <source>
        <dbReference type="EMBL" id="OBY64361.1"/>
    </source>
</evidence>
<keyword evidence="2" id="KW-0805">Transcription regulation</keyword>
<dbReference type="CDD" id="cd06171">
    <property type="entry name" value="Sigma70_r4"/>
    <property type="match status" value="1"/>
</dbReference>
<feature type="domain" description="RNA polymerase sigma-70 region 4" evidence="7">
    <location>
        <begin position="126"/>
        <end position="172"/>
    </location>
</feature>
<dbReference type="KEGG" id="pob:LPB03_04290"/>
<feature type="domain" description="RNA polymerase sigma-70 region 2" evidence="6">
    <location>
        <begin position="24"/>
        <end position="88"/>
    </location>
</feature>
<dbReference type="GO" id="GO:0016987">
    <property type="term" value="F:sigma factor activity"/>
    <property type="evidence" value="ECO:0007669"/>
    <property type="project" value="UniProtKB-KW"/>
</dbReference>
<dbReference type="InterPro" id="IPR007630">
    <property type="entry name" value="RNA_pol_sigma70_r4"/>
</dbReference>
<comment type="caution">
    <text evidence="8">The sequence shown here is derived from an EMBL/GenBank/DDBJ whole genome shotgun (WGS) entry which is preliminary data.</text>
</comment>